<keyword evidence="4" id="KW-0812">Transmembrane</keyword>
<dbReference type="GO" id="GO:0005789">
    <property type="term" value="C:endoplasmic reticulum membrane"/>
    <property type="evidence" value="ECO:0007669"/>
    <property type="project" value="UniProtKB-SubCell"/>
</dbReference>
<dbReference type="OrthoDB" id="41266at2759"/>
<proteinExistence type="inferred from homology"/>
<keyword evidence="9" id="KW-0472">Membrane</keyword>
<dbReference type="Pfam" id="PF09439">
    <property type="entry name" value="SRPRB"/>
    <property type="match status" value="1"/>
</dbReference>
<dbReference type="Gene3D" id="3.40.50.300">
    <property type="entry name" value="P-loop containing nucleotide triphosphate hydrolases"/>
    <property type="match status" value="1"/>
</dbReference>
<dbReference type="Proteomes" id="UP001165065">
    <property type="component" value="Unassembled WGS sequence"/>
</dbReference>
<dbReference type="EMBL" id="BRYA01000153">
    <property type="protein sequence ID" value="GMI41543.1"/>
    <property type="molecule type" value="Genomic_DNA"/>
</dbReference>
<dbReference type="GO" id="GO:0005525">
    <property type="term" value="F:GTP binding"/>
    <property type="evidence" value="ECO:0007669"/>
    <property type="project" value="UniProtKB-KW"/>
</dbReference>
<evidence type="ECO:0000256" key="6">
    <source>
        <dbReference type="ARBA" id="ARBA00022824"/>
    </source>
</evidence>
<name>A0A9W7GDQ8_9STRA</name>
<dbReference type="InterPro" id="IPR019009">
    <property type="entry name" value="SRP_receptor_beta_su"/>
</dbReference>
<evidence type="ECO:0000256" key="8">
    <source>
        <dbReference type="ARBA" id="ARBA00023134"/>
    </source>
</evidence>
<dbReference type="SUPFAM" id="SSF52540">
    <property type="entry name" value="P-loop containing nucleoside triphosphate hydrolases"/>
    <property type="match status" value="1"/>
</dbReference>
<accession>A0A9W7GDQ8</accession>
<evidence type="ECO:0000256" key="10">
    <source>
        <dbReference type="ARBA" id="ARBA00023170"/>
    </source>
</evidence>
<organism evidence="11 12">
    <name type="scientific">Triparma columacea</name>
    <dbReference type="NCBI Taxonomy" id="722753"/>
    <lineage>
        <taxon>Eukaryota</taxon>
        <taxon>Sar</taxon>
        <taxon>Stramenopiles</taxon>
        <taxon>Ochrophyta</taxon>
        <taxon>Bolidophyceae</taxon>
        <taxon>Parmales</taxon>
        <taxon>Triparmaceae</taxon>
        <taxon>Triparma</taxon>
    </lineage>
</organism>
<comment type="caution">
    <text evidence="11">The sequence shown here is derived from an EMBL/GenBank/DDBJ whole genome shotgun (WGS) entry which is preliminary data.</text>
</comment>
<keyword evidence="6" id="KW-0256">Endoplasmic reticulum</keyword>
<protein>
    <recommendedName>
        <fullName evidence="3">Signal recognition particle receptor subunit beta</fullName>
    </recommendedName>
</protein>
<evidence type="ECO:0000256" key="5">
    <source>
        <dbReference type="ARBA" id="ARBA00022741"/>
    </source>
</evidence>
<dbReference type="InterPro" id="IPR027417">
    <property type="entry name" value="P-loop_NTPase"/>
</dbReference>
<evidence type="ECO:0000256" key="4">
    <source>
        <dbReference type="ARBA" id="ARBA00022692"/>
    </source>
</evidence>
<gene>
    <name evidence="11" type="ORF">TrCOL_g6501</name>
</gene>
<keyword evidence="7" id="KW-1133">Transmembrane helix</keyword>
<evidence type="ECO:0000256" key="3">
    <source>
        <dbReference type="ARBA" id="ARBA00020256"/>
    </source>
</evidence>
<evidence type="ECO:0000313" key="11">
    <source>
        <dbReference type="EMBL" id="GMI41543.1"/>
    </source>
</evidence>
<keyword evidence="8" id="KW-0342">GTP-binding</keyword>
<evidence type="ECO:0000256" key="7">
    <source>
        <dbReference type="ARBA" id="ARBA00022989"/>
    </source>
</evidence>
<evidence type="ECO:0000313" key="12">
    <source>
        <dbReference type="Proteomes" id="UP001165065"/>
    </source>
</evidence>
<reference evidence="12" key="1">
    <citation type="journal article" date="2023" name="Commun. Biol.">
        <title>Genome analysis of Parmales, the sister group of diatoms, reveals the evolutionary specialization of diatoms from phago-mixotrophs to photoautotrophs.</title>
        <authorList>
            <person name="Ban H."/>
            <person name="Sato S."/>
            <person name="Yoshikawa S."/>
            <person name="Yamada K."/>
            <person name="Nakamura Y."/>
            <person name="Ichinomiya M."/>
            <person name="Sato N."/>
            <person name="Blanc-Mathieu R."/>
            <person name="Endo H."/>
            <person name="Kuwata A."/>
            <person name="Ogata H."/>
        </authorList>
    </citation>
    <scope>NUCLEOTIDE SEQUENCE [LARGE SCALE GENOMIC DNA]</scope>
</reference>
<evidence type="ECO:0000256" key="9">
    <source>
        <dbReference type="ARBA" id="ARBA00023136"/>
    </source>
</evidence>
<evidence type="ECO:0000256" key="2">
    <source>
        <dbReference type="ARBA" id="ARBA00005619"/>
    </source>
</evidence>
<keyword evidence="10" id="KW-0675">Receptor</keyword>
<comment type="subcellular location">
    <subcellularLocation>
        <location evidence="1">Endoplasmic reticulum membrane</location>
        <topology evidence="1">Single-pass membrane protein</topology>
    </subcellularLocation>
</comment>
<dbReference type="AlphaFoldDB" id="A0A9W7GDQ8"/>
<comment type="similarity">
    <text evidence="2">Belongs to the SRP receptor beta subunit family.</text>
</comment>
<evidence type="ECO:0000256" key="1">
    <source>
        <dbReference type="ARBA" id="ARBA00004389"/>
    </source>
</evidence>
<sequence length="285" mass="30228">MENLALLRSTLLPYLPPPVVNLISVVDEALSDTLPEASMVFMLTILSIFLITTLLTSSRSYSSGTSSRSLASKRVPRDAVVLFGPRSSGKTVLLHSLLGIDDLTTITSMAVTEKVSPPLPPLIDCPGHPRLLATTSLYLRRATTILFVVDSSAAKTLPAAASMLYKVLTSPHISGCSSIVIVCAKSDLPLSKSPLRVRSALTSTIDSLRVSASTTEVTGVLGDNLGTNDITSESVPLDVGSDRSFNFDKHSPVPVKFLKCTTKGGLEGGEGMRELMDHVKKSSSS</sequence>
<keyword evidence="12" id="KW-1185">Reference proteome</keyword>
<keyword evidence="5" id="KW-0547">Nucleotide-binding</keyword>